<dbReference type="PANTHER" id="PTHR10000">
    <property type="entry name" value="PHOSPHOSERINE PHOSPHATASE"/>
    <property type="match status" value="1"/>
</dbReference>
<dbReference type="NCBIfam" id="TIGR00099">
    <property type="entry name" value="Cof-subfamily"/>
    <property type="match status" value="1"/>
</dbReference>
<dbReference type="PANTHER" id="PTHR10000:SF25">
    <property type="entry name" value="PHOSPHATASE YKRA-RELATED"/>
    <property type="match status" value="1"/>
</dbReference>
<gene>
    <name evidence="1" type="ORF">E1I69_23640</name>
</gene>
<dbReference type="Pfam" id="PF08282">
    <property type="entry name" value="Hydrolase_3"/>
    <property type="match status" value="1"/>
</dbReference>
<dbReference type="RefSeq" id="WP_136381961.1">
    <property type="nucleotide sequence ID" value="NZ_SLUB01000104.1"/>
</dbReference>
<comment type="caution">
    <text evidence="1">The sequence shown here is derived from an EMBL/GenBank/DDBJ whole genome shotgun (WGS) entry which is preliminary data.</text>
</comment>
<dbReference type="GO" id="GO:0000287">
    <property type="term" value="F:magnesium ion binding"/>
    <property type="evidence" value="ECO:0007669"/>
    <property type="project" value="TreeGrafter"/>
</dbReference>
<dbReference type="InterPro" id="IPR006379">
    <property type="entry name" value="HAD-SF_hydro_IIB"/>
</dbReference>
<dbReference type="InterPro" id="IPR036412">
    <property type="entry name" value="HAD-like_sf"/>
</dbReference>
<dbReference type="InterPro" id="IPR000150">
    <property type="entry name" value="Cof"/>
</dbReference>
<protein>
    <submittedName>
        <fullName evidence="1">HAD family phosphatase</fullName>
    </submittedName>
</protein>
<reference evidence="1 2" key="1">
    <citation type="journal article" date="2019" name="Indoor Air">
        <title>Impacts of indoor surface finishes on bacterial viability.</title>
        <authorList>
            <person name="Hu J."/>
            <person name="Maamar S.B."/>
            <person name="Glawe A.J."/>
            <person name="Gottel N."/>
            <person name="Gilbert J.A."/>
            <person name="Hartmann E.M."/>
        </authorList>
    </citation>
    <scope>NUCLEOTIDE SEQUENCE [LARGE SCALE GENOMIC DNA]</scope>
    <source>
        <strain evidence="1 2">AF060A6</strain>
    </source>
</reference>
<dbReference type="PROSITE" id="PS01229">
    <property type="entry name" value="COF_2"/>
    <property type="match status" value="1"/>
</dbReference>
<dbReference type="Gene3D" id="3.40.50.1000">
    <property type="entry name" value="HAD superfamily/HAD-like"/>
    <property type="match status" value="1"/>
</dbReference>
<dbReference type="OrthoDB" id="9810101at2"/>
<name>A0A4S3PIB9_9BACI</name>
<keyword evidence="2" id="KW-1185">Reference proteome</keyword>
<dbReference type="InterPro" id="IPR023214">
    <property type="entry name" value="HAD_sf"/>
</dbReference>
<dbReference type="SFLD" id="SFLDG01140">
    <property type="entry name" value="C2.B:_Phosphomannomutase_and_P"/>
    <property type="match status" value="1"/>
</dbReference>
<dbReference type="Gene3D" id="3.30.1240.10">
    <property type="match status" value="1"/>
</dbReference>
<proteinExistence type="predicted"/>
<evidence type="ECO:0000313" key="2">
    <source>
        <dbReference type="Proteomes" id="UP000306477"/>
    </source>
</evidence>
<dbReference type="Proteomes" id="UP000306477">
    <property type="component" value="Unassembled WGS sequence"/>
</dbReference>
<organism evidence="1 2">
    <name type="scientific">Bacillus timonensis</name>
    <dbReference type="NCBI Taxonomy" id="1033734"/>
    <lineage>
        <taxon>Bacteria</taxon>
        <taxon>Bacillati</taxon>
        <taxon>Bacillota</taxon>
        <taxon>Bacilli</taxon>
        <taxon>Bacillales</taxon>
        <taxon>Bacillaceae</taxon>
        <taxon>Bacillus</taxon>
    </lineage>
</organism>
<dbReference type="NCBIfam" id="TIGR01484">
    <property type="entry name" value="HAD-SF-IIB"/>
    <property type="match status" value="1"/>
</dbReference>
<accession>A0A4S3PIB9</accession>
<dbReference type="AlphaFoldDB" id="A0A4S3PIB9"/>
<dbReference type="GO" id="GO:0005829">
    <property type="term" value="C:cytosol"/>
    <property type="evidence" value="ECO:0007669"/>
    <property type="project" value="TreeGrafter"/>
</dbReference>
<evidence type="ECO:0000313" key="1">
    <source>
        <dbReference type="EMBL" id="THE09117.1"/>
    </source>
</evidence>
<dbReference type="GO" id="GO:0016791">
    <property type="term" value="F:phosphatase activity"/>
    <property type="evidence" value="ECO:0007669"/>
    <property type="project" value="TreeGrafter"/>
</dbReference>
<dbReference type="SUPFAM" id="SSF56784">
    <property type="entry name" value="HAD-like"/>
    <property type="match status" value="1"/>
</dbReference>
<dbReference type="SFLD" id="SFLDS00003">
    <property type="entry name" value="Haloacid_Dehalogenase"/>
    <property type="match status" value="1"/>
</dbReference>
<dbReference type="EMBL" id="SLUB01000104">
    <property type="protein sequence ID" value="THE09117.1"/>
    <property type="molecule type" value="Genomic_DNA"/>
</dbReference>
<sequence length="262" mass="28908">MPDIKIVFLDIDGTILRPDDTIEQSTKHAVAQLKNKGIEVFLATGRPLHEITDIGDELSVSSYIAYNGAFAVHNEKTLFNEPLPPSLVDNLLKTTKENNFDIVLYSKNKNIFPSMESGIVKEFIKTFHLKKNALYEDMNKEEILGSTIITTQEHVEVKFKHIHGIHLSSVNVEGMKNCRDVIREKVNKGVAVKAVLGALHLSPEQATAFGDGMNDKEMLSVVGSGFAMGNANPNLFSYAKYKTTDVENSGVFNGLKSLGLVN</sequence>
<dbReference type="STRING" id="1033734.GCA_000285535_03293"/>